<organism evidence="3 4">
    <name type="scientific">Natronospirillum operosum</name>
    <dbReference type="NCBI Taxonomy" id="2759953"/>
    <lineage>
        <taxon>Bacteria</taxon>
        <taxon>Pseudomonadati</taxon>
        <taxon>Pseudomonadota</taxon>
        <taxon>Gammaproteobacteria</taxon>
        <taxon>Oceanospirillales</taxon>
        <taxon>Natronospirillaceae</taxon>
        <taxon>Natronospirillum</taxon>
    </lineage>
</organism>
<reference evidence="3 4" key="1">
    <citation type="submission" date="2019-04" db="EMBL/GenBank/DDBJ databases">
        <title>Natronospirillum operosus gen. nov., sp. nov., a haloalkaliphilic satellite isolated from decaying biomass of laboratory culture of cyanobacterium Geitlerinema sp. and proposal of Natronospirillaceae fam. nov. and Saccharospirillaceae fam. nov.</title>
        <authorList>
            <person name="Kevbrin V."/>
            <person name="Boltyanskaya Y."/>
            <person name="Koziaeva V."/>
            <person name="Grouzdev D.S."/>
            <person name="Park M."/>
            <person name="Cho J."/>
        </authorList>
    </citation>
    <scope>NUCLEOTIDE SEQUENCE [LARGE SCALE GENOMIC DNA]</scope>
    <source>
        <strain evidence="3 4">G-116</strain>
    </source>
</reference>
<dbReference type="EMBL" id="SRMF01000007">
    <property type="protein sequence ID" value="TGG91738.1"/>
    <property type="molecule type" value="Genomic_DNA"/>
</dbReference>
<dbReference type="Gene3D" id="3.40.50.1820">
    <property type="entry name" value="alpha/beta hydrolase"/>
    <property type="match status" value="1"/>
</dbReference>
<evidence type="ECO:0000313" key="4">
    <source>
        <dbReference type="Proteomes" id="UP000297475"/>
    </source>
</evidence>
<sequence length="288" mass="32968">MTQRLITGGAINVDGAVLRYRCEGSGLPALVIGSAIYYPRVFSRQLRKSLRLIFMDVRHFAEVDNSLDPDRLSLDTYLDDIERVRAHLGLDRVVLIGHSHHGNLALEYAKRRPERVTHIVLIGSPPVDVHAIRKAAQLYWEVHASDERKTTLRQRQAEITDQTTREQAYVARYVADGPRYWYDASHDALALWQGVPLDMDIIEVFRDFFADGYELQWNPGQLAAPILVVMGEYDYAVPHTLWTEARKAQANLTFHLFERSGHTPPLEEPEDFDRVLIDWLKANSPEAI</sequence>
<dbReference type="OrthoDB" id="9779853at2"/>
<dbReference type="GO" id="GO:0016020">
    <property type="term" value="C:membrane"/>
    <property type="evidence" value="ECO:0007669"/>
    <property type="project" value="TreeGrafter"/>
</dbReference>
<dbReference type="Proteomes" id="UP000297475">
    <property type="component" value="Unassembled WGS sequence"/>
</dbReference>
<evidence type="ECO:0000256" key="1">
    <source>
        <dbReference type="ARBA" id="ARBA00022801"/>
    </source>
</evidence>
<dbReference type="Pfam" id="PF00561">
    <property type="entry name" value="Abhydrolase_1"/>
    <property type="match status" value="1"/>
</dbReference>
<dbReference type="AlphaFoldDB" id="A0A4Z0W3N1"/>
<feature type="domain" description="AB hydrolase-1" evidence="2">
    <location>
        <begin position="27"/>
        <end position="269"/>
    </location>
</feature>
<dbReference type="InterPro" id="IPR029058">
    <property type="entry name" value="AB_hydrolase_fold"/>
</dbReference>
<dbReference type="InterPro" id="IPR000073">
    <property type="entry name" value="AB_hydrolase_1"/>
</dbReference>
<dbReference type="SUPFAM" id="SSF53474">
    <property type="entry name" value="alpha/beta-Hydrolases"/>
    <property type="match status" value="1"/>
</dbReference>
<keyword evidence="1 3" id="KW-0378">Hydrolase</keyword>
<dbReference type="PANTHER" id="PTHR43798">
    <property type="entry name" value="MONOACYLGLYCEROL LIPASE"/>
    <property type="match status" value="1"/>
</dbReference>
<dbReference type="GO" id="GO:0016787">
    <property type="term" value="F:hydrolase activity"/>
    <property type="evidence" value="ECO:0007669"/>
    <property type="project" value="UniProtKB-KW"/>
</dbReference>
<dbReference type="RefSeq" id="WP_135484149.1">
    <property type="nucleotide sequence ID" value="NZ_SRMF01000007.1"/>
</dbReference>
<dbReference type="InterPro" id="IPR050266">
    <property type="entry name" value="AB_hydrolase_sf"/>
</dbReference>
<protein>
    <submittedName>
        <fullName evidence="3">Alpha/beta hydrolase</fullName>
    </submittedName>
</protein>
<evidence type="ECO:0000313" key="3">
    <source>
        <dbReference type="EMBL" id="TGG91738.1"/>
    </source>
</evidence>
<name>A0A4Z0W3N1_9GAMM</name>
<comment type="caution">
    <text evidence="3">The sequence shown here is derived from an EMBL/GenBank/DDBJ whole genome shotgun (WGS) entry which is preliminary data.</text>
</comment>
<accession>A0A4Z0W3N1</accession>
<dbReference type="PANTHER" id="PTHR43798:SF31">
    <property type="entry name" value="AB HYDROLASE SUPERFAMILY PROTEIN YCLE"/>
    <property type="match status" value="1"/>
</dbReference>
<keyword evidence="4" id="KW-1185">Reference proteome</keyword>
<proteinExistence type="predicted"/>
<gene>
    <name evidence="3" type="ORF">E4656_15215</name>
</gene>
<evidence type="ECO:0000259" key="2">
    <source>
        <dbReference type="Pfam" id="PF00561"/>
    </source>
</evidence>